<protein>
    <submittedName>
        <fullName evidence="3">Lipoprotein</fullName>
    </submittedName>
</protein>
<dbReference type="Gene3D" id="3.20.20.70">
    <property type="entry name" value="Aldolase class I"/>
    <property type="match status" value="1"/>
</dbReference>
<keyword evidence="3" id="KW-0449">Lipoprotein</keyword>
<dbReference type="InterPro" id="IPR017853">
    <property type="entry name" value="GH"/>
</dbReference>
<dbReference type="EMBL" id="JAFCMP010000279">
    <property type="protein sequence ID" value="KAG5181993.1"/>
    <property type="molecule type" value="Genomic_DNA"/>
</dbReference>
<dbReference type="AlphaFoldDB" id="A0A835YWH9"/>
<gene>
    <name evidence="3" type="ORF">JKP88DRAFT_320283</name>
</gene>
<comment type="caution">
    <text evidence="3">The sequence shown here is derived from an EMBL/GenBank/DDBJ whole genome shotgun (WGS) entry which is preliminary data.</text>
</comment>
<dbReference type="PANTHER" id="PTHR35273">
    <property type="entry name" value="ALPHA-1,4 POLYGALACTOSAMINIDASE, PUTATIVE (AFU_ORTHOLOGUE AFUA_3G07890)-RELATED"/>
    <property type="match status" value="1"/>
</dbReference>
<keyword evidence="4" id="KW-1185">Reference proteome</keyword>
<dbReference type="SUPFAM" id="SSF51445">
    <property type="entry name" value="(Trans)glycosidases"/>
    <property type="match status" value="1"/>
</dbReference>
<dbReference type="Proteomes" id="UP000664859">
    <property type="component" value="Unassembled WGS sequence"/>
</dbReference>
<dbReference type="OrthoDB" id="2108802at2759"/>
<evidence type="ECO:0000256" key="1">
    <source>
        <dbReference type="SAM" id="SignalP"/>
    </source>
</evidence>
<dbReference type="InterPro" id="IPR013785">
    <property type="entry name" value="Aldolase_TIM"/>
</dbReference>
<name>A0A835YWH9_9STRA</name>
<dbReference type="Pfam" id="PF03537">
    <property type="entry name" value="Glyco_hydro_114"/>
    <property type="match status" value="1"/>
</dbReference>
<evidence type="ECO:0000313" key="4">
    <source>
        <dbReference type="Proteomes" id="UP000664859"/>
    </source>
</evidence>
<sequence>MKDALSYAALVLIASLHCCSGYWLPTSTDKFQYQLAALLKTDSQLIAGVTVYDIDGFDTPKATVDTLHATSLKAVCYINGGAWENWRSDKASFPAAAKGKNLDGWAGEKWLDIRNTALLGIMEKRVNMCADKGFDAVEFDNVDGYTNATGFPLTADQQLAYNRALAALAHKYNMAAGLKNDVDQLADLVADFDFAINEECNQYNECDKYSPFVDASKPVFNVEYAGTDANFLKKTCPKAAAAHIKSIKKPLTLYTKRLACPDA</sequence>
<feature type="signal peptide" evidence="1">
    <location>
        <begin position="1"/>
        <end position="21"/>
    </location>
</feature>
<evidence type="ECO:0000259" key="2">
    <source>
        <dbReference type="Pfam" id="PF03537"/>
    </source>
</evidence>
<reference evidence="3" key="1">
    <citation type="submission" date="2021-02" db="EMBL/GenBank/DDBJ databases">
        <title>First Annotated Genome of the Yellow-green Alga Tribonema minus.</title>
        <authorList>
            <person name="Mahan K.M."/>
        </authorList>
    </citation>
    <scope>NUCLEOTIDE SEQUENCE</scope>
    <source>
        <strain evidence="3">UTEX B ZZ1240</strain>
    </source>
</reference>
<proteinExistence type="predicted"/>
<feature type="chain" id="PRO_5032582139" evidence="1">
    <location>
        <begin position="22"/>
        <end position="263"/>
    </location>
</feature>
<keyword evidence="1" id="KW-0732">Signal</keyword>
<organism evidence="3 4">
    <name type="scientific">Tribonema minus</name>
    <dbReference type="NCBI Taxonomy" id="303371"/>
    <lineage>
        <taxon>Eukaryota</taxon>
        <taxon>Sar</taxon>
        <taxon>Stramenopiles</taxon>
        <taxon>Ochrophyta</taxon>
        <taxon>PX clade</taxon>
        <taxon>Xanthophyceae</taxon>
        <taxon>Tribonematales</taxon>
        <taxon>Tribonemataceae</taxon>
        <taxon>Tribonema</taxon>
    </lineage>
</organism>
<dbReference type="InterPro" id="IPR004352">
    <property type="entry name" value="GH114_TIM-barrel"/>
</dbReference>
<feature type="domain" description="Glycoside-hydrolase family GH114 TIM-barrel" evidence="2">
    <location>
        <begin position="30"/>
        <end position="253"/>
    </location>
</feature>
<evidence type="ECO:0000313" key="3">
    <source>
        <dbReference type="EMBL" id="KAG5181993.1"/>
    </source>
</evidence>
<dbReference type="PANTHER" id="PTHR35273:SF2">
    <property type="entry name" value="ALPHA-GALACTOSIDASE"/>
    <property type="match status" value="1"/>
</dbReference>
<accession>A0A835YWH9</accession>